<feature type="domain" description="ABC3 transporter permease C-terminal" evidence="7">
    <location>
        <begin position="673"/>
        <end position="785"/>
    </location>
</feature>
<evidence type="ECO:0000256" key="5">
    <source>
        <dbReference type="ARBA" id="ARBA00023136"/>
    </source>
</evidence>
<dbReference type="RefSeq" id="WP_081197532.1">
    <property type="nucleotide sequence ID" value="NZ_FOCZ01000011.1"/>
</dbReference>
<evidence type="ECO:0000313" key="9">
    <source>
        <dbReference type="EMBL" id="OQP54225.1"/>
    </source>
</evidence>
<accession>A0A1V9F7C1</accession>
<dbReference type="PANTHER" id="PTHR30572">
    <property type="entry name" value="MEMBRANE COMPONENT OF TRANSPORTER-RELATED"/>
    <property type="match status" value="1"/>
</dbReference>
<feature type="transmembrane region" description="Helical" evidence="6">
    <location>
        <begin position="338"/>
        <end position="359"/>
    </location>
</feature>
<evidence type="ECO:0000256" key="6">
    <source>
        <dbReference type="SAM" id="Phobius"/>
    </source>
</evidence>
<dbReference type="InterPro" id="IPR003838">
    <property type="entry name" value="ABC3_permease_C"/>
</dbReference>
<dbReference type="Proteomes" id="UP000192610">
    <property type="component" value="Unassembled WGS sequence"/>
</dbReference>
<evidence type="ECO:0000256" key="2">
    <source>
        <dbReference type="ARBA" id="ARBA00022475"/>
    </source>
</evidence>
<feature type="transmembrane region" description="Helical" evidence="6">
    <location>
        <begin position="282"/>
        <end position="304"/>
    </location>
</feature>
<keyword evidence="10" id="KW-1185">Reference proteome</keyword>
<dbReference type="Pfam" id="PF12704">
    <property type="entry name" value="MacB_PCD"/>
    <property type="match status" value="1"/>
</dbReference>
<proteinExistence type="predicted"/>
<evidence type="ECO:0000256" key="3">
    <source>
        <dbReference type="ARBA" id="ARBA00022692"/>
    </source>
</evidence>
<dbReference type="STRING" id="354355.SAMN05660816_05257"/>
<dbReference type="GO" id="GO:0005886">
    <property type="term" value="C:plasma membrane"/>
    <property type="evidence" value="ECO:0007669"/>
    <property type="project" value="UniProtKB-SubCell"/>
</dbReference>
<reference evidence="10" key="1">
    <citation type="submission" date="2016-04" db="EMBL/GenBank/DDBJ databases">
        <authorList>
            <person name="Chen L."/>
            <person name="Zhuang W."/>
            <person name="Wang G."/>
        </authorList>
    </citation>
    <scope>NUCLEOTIDE SEQUENCE [LARGE SCALE GENOMIC DNA]</scope>
    <source>
        <strain evidence="10">17621</strain>
    </source>
</reference>
<keyword evidence="3 6" id="KW-0812">Transmembrane</keyword>
<dbReference type="Pfam" id="PF02687">
    <property type="entry name" value="FtsX"/>
    <property type="match status" value="2"/>
</dbReference>
<feature type="domain" description="MacB-like periplasmic core" evidence="8">
    <location>
        <begin position="20"/>
        <end position="236"/>
    </location>
</feature>
<keyword evidence="5 6" id="KW-0472">Membrane</keyword>
<dbReference type="GO" id="GO:0022857">
    <property type="term" value="F:transmembrane transporter activity"/>
    <property type="evidence" value="ECO:0007669"/>
    <property type="project" value="TreeGrafter"/>
</dbReference>
<feature type="transmembrane region" description="Helical" evidence="6">
    <location>
        <begin position="754"/>
        <end position="776"/>
    </location>
</feature>
<evidence type="ECO:0000313" key="10">
    <source>
        <dbReference type="Proteomes" id="UP000192610"/>
    </source>
</evidence>
<dbReference type="OrthoDB" id="1451596at2"/>
<dbReference type="PANTHER" id="PTHR30572:SF18">
    <property type="entry name" value="ABC-TYPE MACROLIDE FAMILY EXPORT SYSTEM PERMEASE COMPONENT 2"/>
    <property type="match status" value="1"/>
</dbReference>
<feature type="transmembrane region" description="Helical" evidence="6">
    <location>
        <begin position="424"/>
        <end position="444"/>
    </location>
</feature>
<feature type="transmembrane region" description="Helical" evidence="6">
    <location>
        <begin position="670"/>
        <end position="695"/>
    </location>
</feature>
<feature type="transmembrane region" description="Helical" evidence="6">
    <location>
        <begin position="21"/>
        <end position="42"/>
    </location>
</feature>
<dbReference type="InterPro" id="IPR025857">
    <property type="entry name" value="MacB_PCD"/>
</dbReference>
<dbReference type="InterPro" id="IPR050250">
    <property type="entry name" value="Macrolide_Exporter_MacB"/>
</dbReference>
<sequence>MIKNYLKIAWRNLMKSKVFSFINIAGLAIGITVCMMIFLFVINEFSFDKFHTNGENIYRVFRGFDDNGSKRAVSFLSGPYAPALKNDFPDMVKRVMRIEPSNNLIALGNKSFNEKNLIFADTGFFSFFTFPFLKGNPATALNDPNSVVLTETTAKKYFGNEEPMGKVLKMDESTLLTVTGIVKDIPFNSHLKFDLVAPLSLHFRFDNFNKWPANRLYTYVMLNDHINKNQLEKQLPDFMDKYMSTTMAKAGKRYELNLIPLYESYFTPPNPIDTTRTGDKTVVYIFLSVAVLILLIACINFINLSTIRSVERGKEVGLRKVMGALRNHLAWQFIGESILLTAISCVISIGLLLLLLPAYNRVLDNTLSFSSILKPLCLFLPLVTLVVGFLAGGYPAAILSGFSPIQALRGKLRLGNSGAFFRKTLVVVQFSISVLLIICTLIIISQMTYLKNKDLGYNEEQTVIVPLDNRAIYDGKDLFKQELQSRKEVKAISLMTGEPGGYFDGMAFSVEGKGDEPWKFKTEFADFEFVKTLGLKMVAGRDFSPQFPTDTTDAALINQTAAAELGYTPDQALGKWIQNTSRDSTRRRIIGVVQDFNFLSLKEKMYPLVIAPNPGRRVALIRLQAGNIEASITTIKEAYKRIAPAYPFEYSFLDQKFDIMYKADLKEQTILSLFSGLAIVIACLGLFGLASFTTAKRIKEIGIRKVLGSSVQNIVLLLSKDLLKPVLLATLIAIPVSYYIMYNWLQNFAYHTPLHWWIFVGSAGITIGIALLTIGIKALRAALLNPAKSLRIE</sequence>
<feature type="transmembrane region" description="Helical" evidence="6">
    <location>
        <begin position="722"/>
        <end position="742"/>
    </location>
</feature>
<comment type="caution">
    <text evidence="9">The sequence shown here is derived from an EMBL/GenBank/DDBJ whole genome shotgun (WGS) entry which is preliminary data.</text>
</comment>
<keyword evidence="2" id="KW-1003">Cell membrane</keyword>
<dbReference type="AlphaFoldDB" id="A0A1V9F7C1"/>
<feature type="transmembrane region" description="Helical" evidence="6">
    <location>
        <begin position="379"/>
        <end position="403"/>
    </location>
</feature>
<feature type="domain" description="ABC3 transporter permease C-terminal" evidence="7">
    <location>
        <begin position="288"/>
        <end position="400"/>
    </location>
</feature>
<evidence type="ECO:0000259" key="7">
    <source>
        <dbReference type="Pfam" id="PF02687"/>
    </source>
</evidence>
<keyword evidence="4 6" id="KW-1133">Transmembrane helix</keyword>
<dbReference type="EMBL" id="LVXG01000004">
    <property type="protein sequence ID" value="OQP54225.1"/>
    <property type="molecule type" value="Genomic_DNA"/>
</dbReference>
<evidence type="ECO:0000256" key="1">
    <source>
        <dbReference type="ARBA" id="ARBA00004651"/>
    </source>
</evidence>
<comment type="subcellular location">
    <subcellularLocation>
        <location evidence="1">Cell membrane</location>
        <topology evidence="1">Multi-pass membrane protein</topology>
    </subcellularLocation>
</comment>
<organism evidence="9 10">
    <name type="scientific">Niastella yeongjuensis</name>
    <dbReference type="NCBI Taxonomy" id="354355"/>
    <lineage>
        <taxon>Bacteria</taxon>
        <taxon>Pseudomonadati</taxon>
        <taxon>Bacteroidota</taxon>
        <taxon>Chitinophagia</taxon>
        <taxon>Chitinophagales</taxon>
        <taxon>Chitinophagaceae</taxon>
        <taxon>Niastella</taxon>
    </lineage>
</organism>
<evidence type="ECO:0000256" key="4">
    <source>
        <dbReference type="ARBA" id="ARBA00022989"/>
    </source>
</evidence>
<name>A0A1V9F7C1_9BACT</name>
<protein>
    <submittedName>
        <fullName evidence="9">ABC transporter permease</fullName>
    </submittedName>
</protein>
<gene>
    <name evidence="9" type="ORF">A4H97_22265</name>
</gene>
<evidence type="ECO:0000259" key="8">
    <source>
        <dbReference type="Pfam" id="PF12704"/>
    </source>
</evidence>